<feature type="region of interest" description="Disordered" evidence="1">
    <location>
        <begin position="184"/>
        <end position="209"/>
    </location>
</feature>
<dbReference type="STRING" id="1237896.T0LNB1"/>
<sequence length="440" mass="48261">MDPLSLIASIAGISQAGASLSKAIYGLVSSARGALKEVADIARGIADLSTILRELRRVLREGISLYSRKLLRHIRSAMKRIAKIHGSISDLIDVGSGVGRLKWAFRRSNSVQLLSQIEAHKSAINMVLQTMMLAVQIRLANGLTLSDSRQETVAEKEITSDRDLARHQAEITVESSFQSLRELTTAATPSTKETDSSSEDEKPDLSASTARAQNQLILWNAGQNDTAAWLYHTVFSPYALSLEADRGLGSDSPDDSEAGDLNYPANSTDLQLANLNTTLQKPSGCREVVNELLAEWTNLTEDEIQDVQSQKHAKETAPLIPAMSEDEEESIYLEDAVGRKFIFPCHKAKTWEDANNLIKEAFLHVDVIGPHVMEGHFDLILANKNGIIVLPSLWSDLVKPGSRIEMRMDEASASAEFFFSRSASCGQFRARNDPGSNEVT</sequence>
<dbReference type="Pfam" id="PF22893">
    <property type="entry name" value="ULD_2"/>
    <property type="match status" value="1"/>
</dbReference>
<dbReference type="AlphaFoldDB" id="T0LNB1"/>
<dbReference type="OrthoDB" id="3045089at2759"/>
<protein>
    <recommendedName>
        <fullName evidence="2">Ubiquitin-like domain-containing protein</fullName>
    </recommendedName>
</protein>
<dbReference type="OMA" id="KRSEVQY"/>
<name>T0LNB1_COLGC</name>
<evidence type="ECO:0000259" key="2">
    <source>
        <dbReference type="Pfam" id="PF22893"/>
    </source>
</evidence>
<proteinExistence type="predicted"/>
<evidence type="ECO:0000256" key="1">
    <source>
        <dbReference type="SAM" id="MobiDB-lite"/>
    </source>
</evidence>
<comment type="caution">
    <text evidence="3">The sequence shown here is derived from an EMBL/GenBank/DDBJ whole genome shotgun (WGS) entry which is preliminary data.</text>
</comment>
<feature type="domain" description="Ubiquitin-like" evidence="2">
    <location>
        <begin position="327"/>
        <end position="409"/>
    </location>
</feature>
<dbReference type="Proteomes" id="UP000015530">
    <property type="component" value="Unassembled WGS sequence"/>
</dbReference>
<dbReference type="InterPro" id="IPR039327">
    <property type="entry name" value="CON7-like"/>
</dbReference>
<dbReference type="PANTHER" id="PTHR36167:SF4">
    <property type="entry name" value="FUNGAL N-TERMINAL DOMAIN-CONTAINING PROTEIN"/>
    <property type="match status" value="1"/>
</dbReference>
<dbReference type="PANTHER" id="PTHR36167">
    <property type="entry name" value="C2H2 FINGER DOMAIN TRANSCRIPTION FACTOR (EUROFUNG)-RELATED"/>
    <property type="match status" value="1"/>
</dbReference>
<organism evidence="3 4">
    <name type="scientific">Colletotrichum gloeosporioides (strain Cg-14)</name>
    <name type="common">Anthracnose fungus</name>
    <name type="synonym">Glomerella cingulata</name>
    <dbReference type="NCBI Taxonomy" id="1237896"/>
    <lineage>
        <taxon>Eukaryota</taxon>
        <taxon>Fungi</taxon>
        <taxon>Dikarya</taxon>
        <taxon>Ascomycota</taxon>
        <taxon>Pezizomycotina</taxon>
        <taxon>Sordariomycetes</taxon>
        <taxon>Hypocreomycetidae</taxon>
        <taxon>Glomerellales</taxon>
        <taxon>Glomerellaceae</taxon>
        <taxon>Colletotrichum</taxon>
        <taxon>Colletotrichum gloeosporioides species complex</taxon>
    </lineage>
</organism>
<dbReference type="HOGENOM" id="CLU_039412_1_0_1"/>
<dbReference type="GO" id="GO:0006355">
    <property type="term" value="P:regulation of DNA-templated transcription"/>
    <property type="evidence" value="ECO:0007669"/>
    <property type="project" value="InterPro"/>
</dbReference>
<dbReference type="EMBL" id="AMYD01001425">
    <property type="protein sequence ID" value="EQB53191.1"/>
    <property type="molecule type" value="Genomic_DNA"/>
</dbReference>
<dbReference type="InterPro" id="IPR054464">
    <property type="entry name" value="ULD_fung"/>
</dbReference>
<feature type="compositionally biased region" description="Basic and acidic residues" evidence="1">
    <location>
        <begin position="192"/>
        <end position="204"/>
    </location>
</feature>
<accession>T0LNB1</accession>
<reference evidence="4" key="1">
    <citation type="journal article" date="2013" name="Mol. Plant Microbe Interact.">
        <title>Global aspects of pacC regulation of pathogenicity genes in Colletotrichum gloeosporioides as revealed by transcriptome analysis.</title>
        <authorList>
            <person name="Alkan N."/>
            <person name="Meng X."/>
            <person name="Friedlander G."/>
            <person name="Reuveni E."/>
            <person name="Sukno S."/>
            <person name="Sherman A."/>
            <person name="Thon M."/>
            <person name="Fluhr R."/>
            <person name="Prusky D."/>
        </authorList>
    </citation>
    <scope>NUCLEOTIDE SEQUENCE [LARGE SCALE GENOMIC DNA]</scope>
    <source>
        <strain evidence="4">Cg-14</strain>
    </source>
</reference>
<gene>
    <name evidence="3" type="ORF">CGLO_07112</name>
</gene>
<evidence type="ECO:0000313" key="4">
    <source>
        <dbReference type="Proteomes" id="UP000015530"/>
    </source>
</evidence>
<evidence type="ECO:0000313" key="3">
    <source>
        <dbReference type="EMBL" id="EQB53191.1"/>
    </source>
</evidence>